<evidence type="ECO:0000313" key="1">
    <source>
        <dbReference type="EMBL" id="CEK93562.1"/>
    </source>
</evidence>
<dbReference type="EMBL" id="HACG01046697">
    <property type="protein sequence ID" value="CEK93562.1"/>
    <property type="molecule type" value="Transcribed_RNA"/>
</dbReference>
<proteinExistence type="predicted"/>
<gene>
    <name evidence="1" type="primary">ORF196010</name>
</gene>
<dbReference type="AlphaFoldDB" id="A0A0B7BKZ3"/>
<reference evidence="1" key="1">
    <citation type="submission" date="2014-12" db="EMBL/GenBank/DDBJ databases">
        <title>Insight into the proteome of Arion vulgaris.</title>
        <authorList>
            <person name="Aradska J."/>
            <person name="Bulat T."/>
            <person name="Smidak R."/>
            <person name="Sarate P."/>
            <person name="Gangsoo J."/>
            <person name="Sialana F."/>
            <person name="Bilban M."/>
            <person name="Lubec G."/>
        </authorList>
    </citation>
    <scope>NUCLEOTIDE SEQUENCE</scope>
    <source>
        <tissue evidence="1">Skin</tissue>
    </source>
</reference>
<organism evidence="1">
    <name type="scientific">Arion vulgaris</name>
    <dbReference type="NCBI Taxonomy" id="1028688"/>
    <lineage>
        <taxon>Eukaryota</taxon>
        <taxon>Metazoa</taxon>
        <taxon>Spiralia</taxon>
        <taxon>Lophotrochozoa</taxon>
        <taxon>Mollusca</taxon>
        <taxon>Gastropoda</taxon>
        <taxon>Heterobranchia</taxon>
        <taxon>Euthyneura</taxon>
        <taxon>Panpulmonata</taxon>
        <taxon>Eupulmonata</taxon>
        <taxon>Stylommatophora</taxon>
        <taxon>Helicina</taxon>
        <taxon>Arionoidea</taxon>
        <taxon>Arionidae</taxon>
        <taxon>Arion</taxon>
    </lineage>
</organism>
<sequence length="60" mass="6256">MVLVVGCLSTRHISTPSKPIGAHSSPANVGECMHIDGSSSYVVTHALSSAYQASRSTIQK</sequence>
<protein>
    <submittedName>
        <fullName evidence="1">Uncharacterized protein</fullName>
    </submittedName>
</protein>
<accession>A0A0B7BKZ3</accession>
<name>A0A0B7BKZ3_9EUPU</name>